<dbReference type="EMBL" id="MBTG01000012">
    <property type="protein sequence ID" value="OPH57763.1"/>
    <property type="molecule type" value="Genomic_DNA"/>
</dbReference>
<dbReference type="InterPro" id="IPR012349">
    <property type="entry name" value="Split_barrel_FMN-bd"/>
</dbReference>
<keyword evidence="2" id="KW-1185">Reference proteome</keyword>
<comment type="caution">
    <text evidence="1">The sequence shown here is derived from an EMBL/GenBank/DDBJ whole genome shotgun (WGS) entry which is preliminary data.</text>
</comment>
<dbReference type="Gene3D" id="2.30.110.10">
    <property type="entry name" value="Electron Transport, Fmn-binding Protein, Chain A"/>
    <property type="match status" value="1"/>
</dbReference>
<proteinExistence type="predicted"/>
<reference evidence="2" key="1">
    <citation type="submission" date="2016-07" db="EMBL/GenBank/DDBJ databases">
        <authorList>
            <person name="Florea S."/>
            <person name="Webb J.S."/>
            <person name="Jaromczyk J."/>
            <person name="Schardl C.L."/>
        </authorList>
    </citation>
    <scope>NUCLEOTIDE SEQUENCE [LARGE SCALE GENOMIC DNA]</scope>
    <source>
        <strain evidence="2">CY1</strain>
    </source>
</reference>
<organism evidence="1 2">
    <name type="scientific">Paenibacillus ferrarius</name>
    <dbReference type="NCBI Taxonomy" id="1469647"/>
    <lineage>
        <taxon>Bacteria</taxon>
        <taxon>Bacillati</taxon>
        <taxon>Bacillota</taxon>
        <taxon>Bacilli</taxon>
        <taxon>Bacillales</taxon>
        <taxon>Paenibacillaceae</taxon>
        <taxon>Paenibacillus</taxon>
    </lineage>
</organism>
<evidence type="ECO:0000313" key="2">
    <source>
        <dbReference type="Proteomes" id="UP000190626"/>
    </source>
</evidence>
<accession>A0A1V4HL17</accession>
<dbReference type="Proteomes" id="UP000190626">
    <property type="component" value="Unassembled WGS sequence"/>
</dbReference>
<dbReference type="AlphaFoldDB" id="A0A1V4HL17"/>
<sequence>MEADQLTKRIIGFNIQVTHFEAAWKLHQDYSIETQKGVVTFLEHREDDNSKKIAEMMRDANGLEL</sequence>
<dbReference type="RefSeq" id="WP_079413305.1">
    <property type="nucleotide sequence ID" value="NZ_MBTG01000012.1"/>
</dbReference>
<dbReference type="OrthoDB" id="9794948at2"/>
<gene>
    <name evidence="1" type="ORF">BC351_04435</name>
</gene>
<protein>
    <submittedName>
        <fullName evidence="1">Uncharacterized protein</fullName>
    </submittedName>
</protein>
<evidence type="ECO:0000313" key="1">
    <source>
        <dbReference type="EMBL" id="OPH57763.1"/>
    </source>
</evidence>
<name>A0A1V4HL17_9BACL</name>